<dbReference type="NCBIfam" id="NF001862">
    <property type="entry name" value="PRK00601.1"/>
    <property type="match status" value="1"/>
</dbReference>
<gene>
    <name evidence="8" type="primary">dut</name>
    <name evidence="7" type="ORF">ADH66_14420</name>
    <name evidence="8" type="ORF">I5Q82_04795</name>
</gene>
<dbReference type="SUPFAM" id="SSF51283">
    <property type="entry name" value="dUTPase-like"/>
    <property type="match status" value="1"/>
</dbReference>
<comment type="similarity">
    <text evidence="1">Belongs to the dUTPase family.</text>
</comment>
<feature type="domain" description="dUTPase-like" evidence="6">
    <location>
        <begin position="15"/>
        <end position="143"/>
    </location>
</feature>
<dbReference type="InterPro" id="IPR036157">
    <property type="entry name" value="dUTPase-like_sf"/>
</dbReference>
<protein>
    <recommendedName>
        <fullName evidence="2">dUTP diphosphatase</fullName>
        <ecNumber evidence="2">3.6.1.23</ecNumber>
    </recommendedName>
</protein>
<keyword evidence="4" id="KW-0546">Nucleotide metabolism</keyword>
<name>A0A1Z2XTG2_9FIRM</name>
<dbReference type="NCBIfam" id="TIGR00576">
    <property type="entry name" value="dut"/>
    <property type="match status" value="1"/>
</dbReference>
<dbReference type="Gene3D" id="2.70.40.10">
    <property type="match status" value="1"/>
</dbReference>
<dbReference type="Proteomes" id="UP000196710">
    <property type="component" value="Chromosome"/>
</dbReference>
<dbReference type="GO" id="GO:0000287">
    <property type="term" value="F:magnesium ion binding"/>
    <property type="evidence" value="ECO:0007669"/>
    <property type="project" value="InterPro"/>
</dbReference>
<reference evidence="8 10" key="3">
    <citation type="submission" date="2020-11" db="EMBL/GenBank/DDBJ databases">
        <title>Closed and high quality bacterial genomes of the OMM12 community.</title>
        <authorList>
            <person name="Marbouty M."/>
            <person name="Lamy-Besnier Q."/>
            <person name="Debarbieux L."/>
            <person name="Koszul R."/>
        </authorList>
    </citation>
    <scope>NUCLEOTIDE SEQUENCE [LARGE SCALE GENOMIC DNA]</scope>
    <source>
        <strain evidence="8 10">KB18</strain>
    </source>
</reference>
<sequence>MEIPFVKLKPGCLTPSRQTAGSAGCDLCACIPGPQVLRPGEVFLVPLGFAAEIPQGYAGFVFSRSGLGSKRGVVVAQGVGVIDSDYRGEWLVPLRNLGTADYVIEPGERIAQVVFLPAAPGEFVETGELSGTKRGQGGFGSTGC</sequence>
<dbReference type="GO" id="GO:0046081">
    <property type="term" value="P:dUTP catabolic process"/>
    <property type="evidence" value="ECO:0007669"/>
    <property type="project" value="InterPro"/>
</dbReference>
<dbReference type="KEGG" id="amur:ADH66_14420"/>
<dbReference type="InterPro" id="IPR008181">
    <property type="entry name" value="dUTPase"/>
</dbReference>
<comment type="catalytic activity">
    <reaction evidence="5">
        <text>dUTP + H2O = dUMP + diphosphate + H(+)</text>
        <dbReference type="Rhea" id="RHEA:10248"/>
        <dbReference type="ChEBI" id="CHEBI:15377"/>
        <dbReference type="ChEBI" id="CHEBI:15378"/>
        <dbReference type="ChEBI" id="CHEBI:33019"/>
        <dbReference type="ChEBI" id="CHEBI:61555"/>
        <dbReference type="ChEBI" id="CHEBI:246422"/>
        <dbReference type="EC" id="3.6.1.23"/>
    </reaction>
</comment>
<dbReference type="Proteomes" id="UP000596035">
    <property type="component" value="Chromosome"/>
</dbReference>
<dbReference type="Pfam" id="PF00692">
    <property type="entry name" value="dUTPase"/>
    <property type="match status" value="1"/>
</dbReference>
<evidence type="ECO:0000313" key="8">
    <source>
        <dbReference type="EMBL" id="QQR31014.1"/>
    </source>
</evidence>
<dbReference type="AlphaFoldDB" id="A0A1Z2XTG2"/>
<dbReference type="GO" id="GO:0004170">
    <property type="term" value="F:dUTP diphosphatase activity"/>
    <property type="evidence" value="ECO:0007669"/>
    <property type="project" value="UniProtKB-EC"/>
</dbReference>
<evidence type="ECO:0000313" key="10">
    <source>
        <dbReference type="Proteomes" id="UP000596035"/>
    </source>
</evidence>
<dbReference type="EMBL" id="CP065321">
    <property type="protein sequence ID" value="QQR31014.1"/>
    <property type="molecule type" value="Genomic_DNA"/>
</dbReference>
<evidence type="ECO:0000256" key="5">
    <source>
        <dbReference type="ARBA" id="ARBA00047686"/>
    </source>
</evidence>
<keyword evidence="3 8" id="KW-0378">Hydrolase</keyword>
<dbReference type="InterPro" id="IPR033704">
    <property type="entry name" value="dUTPase_trimeric"/>
</dbReference>
<dbReference type="PANTHER" id="PTHR11241:SF0">
    <property type="entry name" value="DEOXYURIDINE 5'-TRIPHOSPHATE NUCLEOTIDOHYDROLASE"/>
    <property type="match status" value="1"/>
</dbReference>
<dbReference type="GO" id="GO:0006226">
    <property type="term" value="P:dUMP biosynthetic process"/>
    <property type="evidence" value="ECO:0007669"/>
    <property type="project" value="InterPro"/>
</dbReference>
<dbReference type="CDD" id="cd07557">
    <property type="entry name" value="trimeric_dUTPase"/>
    <property type="match status" value="1"/>
</dbReference>
<evidence type="ECO:0000313" key="9">
    <source>
        <dbReference type="Proteomes" id="UP000196710"/>
    </source>
</evidence>
<proteinExistence type="inferred from homology"/>
<evidence type="ECO:0000256" key="3">
    <source>
        <dbReference type="ARBA" id="ARBA00022801"/>
    </source>
</evidence>
<evidence type="ECO:0000256" key="4">
    <source>
        <dbReference type="ARBA" id="ARBA00023080"/>
    </source>
</evidence>
<dbReference type="PANTHER" id="PTHR11241">
    <property type="entry name" value="DEOXYURIDINE 5'-TRIPHOSPHATE NUCLEOTIDOHYDROLASE"/>
    <property type="match status" value="1"/>
</dbReference>
<dbReference type="EMBL" id="CP021422">
    <property type="protein sequence ID" value="ASB41747.1"/>
    <property type="molecule type" value="Genomic_DNA"/>
</dbReference>
<dbReference type="RefSeq" id="WP_066539313.1">
    <property type="nucleotide sequence ID" value="NZ_CP021422.1"/>
</dbReference>
<reference evidence="7" key="1">
    <citation type="journal article" date="2017" name="Genome Announc.">
        <title>High-Quality Whole-Genome Sequences of the Oligo-Mouse-Microbiota Bacterial Community.</title>
        <authorList>
            <person name="Garzetti D."/>
            <person name="Brugiroux S."/>
            <person name="Bunk B."/>
            <person name="Pukall R."/>
            <person name="McCoy K.D."/>
            <person name="Macpherson A.J."/>
            <person name="Stecher B."/>
        </authorList>
    </citation>
    <scope>NUCLEOTIDE SEQUENCE</scope>
    <source>
        <strain evidence="7">KB18</strain>
    </source>
</reference>
<evidence type="ECO:0000259" key="6">
    <source>
        <dbReference type="Pfam" id="PF00692"/>
    </source>
</evidence>
<accession>A0A1Z2XTG2</accession>
<reference evidence="9" key="2">
    <citation type="submission" date="2017-05" db="EMBL/GenBank/DDBJ databases">
        <title>Improved OligoMM genomes.</title>
        <authorList>
            <person name="Garzetti D."/>
        </authorList>
    </citation>
    <scope>NUCLEOTIDE SEQUENCE [LARGE SCALE GENOMIC DNA]</scope>
    <source>
        <strain evidence="9">KB18</strain>
    </source>
</reference>
<evidence type="ECO:0000256" key="2">
    <source>
        <dbReference type="ARBA" id="ARBA00012379"/>
    </source>
</evidence>
<evidence type="ECO:0000313" key="7">
    <source>
        <dbReference type="EMBL" id="ASB41747.1"/>
    </source>
</evidence>
<dbReference type="InterPro" id="IPR029054">
    <property type="entry name" value="dUTPase-like"/>
</dbReference>
<organism evidence="8 10">
    <name type="scientific">Acutalibacter muris</name>
    <dbReference type="NCBI Taxonomy" id="1796620"/>
    <lineage>
        <taxon>Bacteria</taxon>
        <taxon>Bacillati</taxon>
        <taxon>Bacillota</taxon>
        <taxon>Clostridia</taxon>
        <taxon>Eubacteriales</taxon>
        <taxon>Acutalibacteraceae</taxon>
        <taxon>Acutalibacter</taxon>
    </lineage>
</organism>
<dbReference type="EC" id="3.6.1.23" evidence="2"/>
<keyword evidence="9" id="KW-1185">Reference proteome</keyword>
<evidence type="ECO:0000256" key="1">
    <source>
        <dbReference type="ARBA" id="ARBA00006581"/>
    </source>
</evidence>